<dbReference type="Pfam" id="PF13041">
    <property type="entry name" value="PPR_2"/>
    <property type="match status" value="2"/>
</dbReference>
<dbReference type="PANTHER" id="PTHR47926:SF347">
    <property type="entry name" value="PENTATRICOPEPTIDE REPEAT-CONTAINING PROTEIN"/>
    <property type="match status" value="1"/>
</dbReference>
<keyword evidence="5" id="KW-1185">Reference proteome</keyword>
<reference evidence="4 5" key="1">
    <citation type="journal article" date="2019" name="Nat. Plants">
        <title>Stout camphor tree genome fills gaps in understanding of flowering plant genome evolution.</title>
        <authorList>
            <person name="Chaw S.M."/>
            <person name="Liu Y.C."/>
            <person name="Wu Y.W."/>
            <person name="Wang H.Y."/>
            <person name="Lin C.I."/>
            <person name="Wu C.S."/>
            <person name="Ke H.M."/>
            <person name="Chang L.Y."/>
            <person name="Hsu C.Y."/>
            <person name="Yang H.T."/>
            <person name="Sudianto E."/>
            <person name="Hsu M.H."/>
            <person name="Wu K.P."/>
            <person name="Wang L.N."/>
            <person name="Leebens-Mack J.H."/>
            <person name="Tsai I.J."/>
        </authorList>
    </citation>
    <scope>NUCLEOTIDE SEQUENCE [LARGE SCALE GENOMIC DNA]</scope>
    <source>
        <strain evidence="5">cv. Chaw 1501</strain>
        <tissue evidence="4">Young leaves</tissue>
    </source>
</reference>
<dbReference type="FunFam" id="1.25.40.10:FF:000348">
    <property type="entry name" value="Pentatricopeptide repeat-containing protein chloroplastic"/>
    <property type="match status" value="1"/>
</dbReference>
<dbReference type="AlphaFoldDB" id="A0A3S3NR79"/>
<gene>
    <name evidence="4" type="ORF">CKAN_01371700</name>
</gene>
<keyword evidence="2" id="KW-0809">Transit peptide</keyword>
<dbReference type="PROSITE" id="PS51375">
    <property type="entry name" value="PPR"/>
    <property type="match status" value="3"/>
</dbReference>
<dbReference type="GO" id="GO:0003723">
    <property type="term" value="F:RNA binding"/>
    <property type="evidence" value="ECO:0007669"/>
    <property type="project" value="InterPro"/>
</dbReference>
<dbReference type="EMBL" id="QPKB01000005">
    <property type="protein sequence ID" value="RWR84883.1"/>
    <property type="molecule type" value="Genomic_DNA"/>
</dbReference>
<feature type="repeat" description="PPR" evidence="3">
    <location>
        <begin position="112"/>
        <end position="146"/>
    </location>
</feature>
<dbReference type="Proteomes" id="UP000283530">
    <property type="component" value="Unassembled WGS sequence"/>
</dbReference>
<dbReference type="OrthoDB" id="185373at2759"/>
<dbReference type="InterPro" id="IPR002885">
    <property type="entry name" value="PPR_rpt"/>
</dbReference>
<feature type="repeat" description="PPR" evidence="3">
    <location>
        <begin position="182"/>
        <end position="216"/>
    </location>
</feature>
<keyword evidence="1" id="KW-0677">Repeat</keyword>
<dbReference type="STRING" id="337451.A0A3S3NR79"/>
<sequence length="342" mass="38678">MTVTGLVLDTFAASRLIVFCASFDLSSLEYCRTILTHIQNPSTFMWNVTVRGFLEAGDLKDGIQTGVAILGHVLHLGFDSDVFVNNAIIHMFVVWGELETAHQVFDRSCVKDLVSWNSLINGYVHKGLPVDALKLFKEMEGKEIKPDQVTMIGVISSCAQLEDLELGREFHHYVEENRMKLTVHLCNVLMDMYVKCGDLDTARLLFDNMPERTVISWTTMVAGLVKFGLLDDTRRYFDEIPDKDVVLWNAMISGYVQHNRARDALTLFHEMQASGIMPNEAILVGLLCLCSQLGALDLGQWVHQYIKKHKIPLTVALRNHFGGHVCKVWEHSKITWSIRGDP</sequence>
<evidence type="ECO:0000256" key="1">
    <source>
        <dbReference type="ARBA" id="ARBA00022737"/>
    </source>
</evidence>
<feature type="repeat" description="PPR" evidence="3">
    <location>
        <begin position="244"/>
        <end position="278"/>
    </location>
</feature>
<evidence type="ECO:0000313" key="4">
    <source>
        <dbReference type="EMBL" id="RWR84883.1"/>
    </source>
</evidence>
<name>A0A3S3NR79_9MAGN</name>
<comment type="caution">
    <text evidence="4">The sequence shown here is derived from an EMBL/GenBank/DDBJ whole genome shotgun (WGS) entry which is preliminary data.</text>
</comment>
<accession>A0A3S3NR79</accession>
<dbReference type="InterPro" id="IPR011990">
    <property type="entry name" value="TPR-like_helical_dom_sf"/>
</dbReference>
<dbReference type="Pfam" id="PF01535">
    <property type="entry name" value="PPR"/>
    <property type="match status" value="1"/>
</dbReference>
<dbReference type="FunFam" id="1.25.40.10:FF:000462">
    <property type="entry name" value="Pentatricopeptide repeat-containing protein, chloroplastic"/>
    <property type="match status" value="1"/>
</dbReference>
<evidence type="ECO:0000313" key="5">
    <source>
        <dbReference type="Proteomes" id="UP000283530"/>
    </source>
</evidence>
<dbReference type="NCBIfam" id="TIGR00756">
    <property type="entry name" value="PPR"/>
    <property type="match status" value="4"/>
</dbReference>
<evidence type="ECO:0000256" key="3">
    <source>
        <dbReference type="PROSITE-ProRule" id="PRU00708"/>
    </source>
</evidence>
<organism evidence="4 5">
    <name type="scientific">Cinnamomum micranthum f. kanehirae</name>
    <dbReference type="NCBI Taxonomy" id="337451"/>
    <lineage>
        <taxon>Eukaryota</taxon>
        <taxon>Viridiplantae</taxon>
        <taxon>Streptophyta</taxon>
        <taxon>Embryophyta</taxon>
        <taxon>Tracheophyta</taxon>
        <taxon>Spermatophyta</taxon>
        <taxon>Magnoliopsida</taxon>
        <taxon>Magnoliidae</taxon>
        <taxon>Laurales</taxon>
        <taxon>Lauraceae</taxon>
        <taxon>Cinnamomum</taxon>
    </lineage>
</organism>
<proteinExistence type="predicted"/>
<dbReference type="GO" id="GO:0009451">
    <property type="term" value="P:RNA modification"/>
    <property type="evidence" value="ECO:0007669"/>
    <property type="project" value="InterPro"/>
</dbReference>
<dbReference type="PANTHER" id="PTHR47926">
    <property type="entry name" value="PENTATRICOPEPTIDE REPEAT-CONTAINING PROTEIN"/>
    <property type="match status" value="1"/>
</dbReference>
<dbReference type="InterPro" id="IPR046960">
    <property type="entry name" value="PPR_At4g14850-like_plant"/>
</dbReference>
<evidence type="ECO:0000256" key="2">
    <source>
        <dbReference type="ARBA" id="ARBA00022946"/>
    </source>
</evidence>
<evidence type="ECO:0008006" key="6">
    <source>
        <dbReference type="Google" id="ProtNLM"/>
    </source>
</evidence>
<protein>
    <recommendedName>
        <fullName evidence="6">Pentatricopeptide repeat-containing protein</fullName>
    </recommendedName>
</protein>
<dbReference type="Gene3D" id="1.25.40.10">
    <property type="entry name" value="Tetratricopeptide repeat domain"/>
    <property type="match status" value="3"/>
</dbReference>